<sequence length="333" mass="35896">MDPKGGWSGVGLGRGVMLAEGDMGAGEGTGIGSWVWCEGEGTERGGGRGGGKGKADTVKSDAVEKPLCSGVAGADTGVEKGGDGTVGEAVTEALAASLMAQRRSFKFILTFPSVAKMEEVLDKHEQLDLWFINVKKWDQNDYCEIRRVCRFNTIDGDLIISLEDAGYRIKVKEIGSAIQVIQTTDTLATAPSMEAMDSSDGVVGFKGIEDDVAAADDVACSDLRRNDMVVAEQDGELSDQEDLIVWMRIAALPNFRKLYGKIHDDLNEGDVIVVNLMNNYNTYLFGGKKKLVLTTENWLGGANDFLGVAYIFMGAFCLVVSLIITLLQMKNPR</sequence>
<comment type="caution">
    <text evidence="7">The sequence shown here is derived from an EMBL/GenBank/DDBJ whole genome shotgun (WGS) entry which is preliminary data.</text>
</comment>
<dbReference type="GO" id="GO:0005886">
    <property type="term" value="C:plasma membrane"/>
    <property type="evidence" value="ECO:0007669"/>
    <property type="project" value="TreeGrafter"/>
</dbReference>
<evidence type="ECO:0000256" key="6">
    <source>
        <dbReference type="SAM" id="Phobius"/>
    </source>
</evidence>
<keyword evidence="5 6" id="KW-0472">Membrane</keyword>
<evidence type="ECO:0000313" key="8">
    <source>
        <dbReference type="Proteomes" id="UP001153076"/>
    </source>
</evidence>
<evidence type="ECO:0000256" key="1">
    <source>
        <dbReference type="ARBA" id="ARBA00004370"/>
    </source>
</evidence>
<reference evidence="7" key="1">
    <citation type="submission" date="2022-04" db="EMBL/GenBank/DDBJ databases">
        <title>Carnegiea gigantea Genome sequencing and assembly v2.</title>
        <authorList>
            <person name="Copetti D."/>
            <person name="Sanderson M.J."/>
            <person name="Burquez A."/>
            <person name="Wojciechowski M.F."/>
        </authorList>
    </citation>
    <scope>NUCLEOTIDE SEQUENCE</scope>
    <source>
        <strain evidence="7">SGP5-SGP5p</strain>
        <tissue evidence="7">Aerial part</tissue>
    </source>
</reference>
<dbReference type="EMBL" id="JAKOGI010000138">
    <property type="protein sequence ID" value="KAJ8442616.1"/>
    <property type="molecule type" value="Genomic_DNA"/>
</dbReference>
<evidence type="ECO:0000256" key="2">
    <source>
        <dbReference type="ARBA" id="ARBA00009457"/>
    </source>
</evidence>
<accession>A0A9Q1KEB7</accession>
<dbReference type="AlphaFoldDB" id="A0A9Q1KEB7"/>
<protein>
    <submittedName>
        <fullName evidence="7">Uncharacterized protein</fullName>
    </submittedName>
</protein>
<organism evidence="7 8">
    <name type="scientific">Carnegiea gigantea</name>
    <dbReference type="NCBI Taxonomy" id="171969"/>
    <lineage>
        <taxon>Eukaryota</taxon>
        <taxon>Viridiplantae</taxon>
        <taxon>Streptophyta</taxon>
        <taxon>Embryophyta</taxon>
        <taxon>Tracheophyta</taxon>
        <taxon>Spermatophyta</taxon>
        <taxon>Magnoliopsida</taxon>
        <taxon>eudicotyledons</taxon>
        <taxon>Gunneridae</taxon>
        <taxon>Pentapetalae</taxon>
        <taxon>Caryophyllales</taxon>
        <taxon>Cactineae</taxon>
        <taxon>Cactaceae</taxon>
        <taxon>Cactoideae</taxon>
        <taxon>Echinocereeae</taxon>
        <taxon>Carnegiea</taxon>
    </lineage>
</organism>
<dbReference type="GO" id="GO:0005794">
    <property type="term" value="C:Golgi apparatus"/>
    <property type="evidence" value="ECO:0007669"/>
    <property type="project" value="TreeGrafter"/>
</dbReference>
<dbReference type="PANTHER" id="PTHR10926">
    <property type="entry name" value="CELL CYCLE CONTROL PROTEIN 50"/>
    <property type="match status" value="1"/>
</dbReference>
<proteinExistence type="inferred from homology"/>
<comment type="similarity">
    <text evidence="2">Belongs to the CDC50/LEM3 family.</text>
</comment>
<comment type="subcellular location">
    <subcellularLocation>
        <location evidence="1">Membrane</location>
    </subcellularLocation>
</comment>
<dbReference type="PANTHER" id="PTHR10926:SF29">
    <property type="entry name" value="ALA-INTERACTING SUBUNIT 2-RELATED"/>
    <property type="match status" value="1"/>
</dbReference>
<keyword evidence="3 6" id="KW-0812">Transmembrane</keyword>
<feature type="transmembrane region" description="Helical" evidence="6">
    <location>
        <begin position="305"/>
        <end position="327"/>
    </location>
</feature>
<evidence type="ECO:0000256" key="3">
    <source>
        <dbReference type="ARBA" id="ARBA00022692"/>
    </source>
</evidence>
<gene>
    <name evidence="7" type="ORF">Cgig2_008392</name>
</gene>
<evidence type="ECO:0000256" key="5">
    <source>
        <dbReference type="ARBA" id="ARBA00023136"/>
    </source>
</evidence>
<evidence type="ECO:0000256" key="4">
    <source>
        <dbReference type="ARBA" id="ARBA00022989"/>
    </source>
</evidence>
<name>A0A9Q1KEB7_9CARY</name>
<evidence type="ECO:0000313" key="7">
    <source>
        <dbReference type="EMBL" id="KAJ8442616.1"/>
    </source>
</evidence>
<dbReference type="Pfam" id="PF03381">
    <property type="entry name" value="CDC50"/>
    <property type="match status" value="1"/>
</dbReference>
<keyword evidence="8" id="KW-1185">Reference proteome</keyword>
<dbReference type="Proteomes" id="UP001153076">
    <property type="component" value="Unassembled WGS sequence"/>
</dbReference>
<keyword evidence="4 6" id="KW-1133">Transmembrane helix</keyword>
<dbReference type="GO" id="GO:0005783">
    <property type="term" value="C:endoplasmic reticulum"/>
    <property type="evidence" value="ECO:0007669"/>
    <property type="project" value="TreeGrafter"/>
</dbReference>
<dbReference type="OrthoDB" id="340608at2759"/>
<dbReference type="InterPro" id="IPR005045">
    <property type="entry name" value="CDC50/LEM3_fam"/>
</dbReference>